<keyword evidence="3" id="KW-1185">Reference proteome</keyword>
<sequence>MTFSHRQLPSSEAPRRSGERQRRRARGGDDILPSSKIGKATSLSMLRRAGETSSSTTCYGGLGRRTEKATQIRRPSPLRSLRQEEQPRLGTRSAFSQHYEKADHHHVLANFEQDEERAFSWAVEAAALPCSCGDDGFSISVADVPPHDDGAAHPGGSHGTIPHPYAGSMHGARCTAAAASSPPASRRGGGGSDGGPSLPHPVAAAHPYNPV</sequence>
<evidence type="ECO:0000313" key="2">
    <source>
        <dbReference type="EMBL" id="CAD6216785.1"/>
    </source>
</evidence>
<gene>
    <name evidence="2" type="ORF">NCGR_LOCUS10954</name>
</gene>
<organism evidence="2 3">
    <name type="scientific">Miscanthus lutarioriparius</name>
    <dbReference type="NCBI Taxonomy" id="422564"/>
    <lineage>
        <taxon>Eukaryota</taxon>
        <taxon>Viridiplantae</taxon>
        <taxon>Streptophyta</taxon>
        <taxon>Embryophyta</taxon>
        <taxon>Tracheophyta</taxon>
        <taxon>Spermatophyta</taxon>
        <taxon>Magnoliopsida</taxon>
        <taxon>Liliopsida</taxon>
        <taxon>Poales</taxon>
        <taxon>Poaceae</taxon>
        <taxon>PACMAD clade</taxon>
        <taxon>Panicoideae</taxon>
        <taxon>Andropogonodae</taxon>
        <taxon>Andropogoneae</taxon>
        <taxon>Saccharinae</taxon>
        <taxon>Miscanthus</taxon>
    </lineage>
</organism>
<proteinExistence type="predicted"/>
<feature type="region of interest" description="Disordered" evidence="1">
    <location>
        <begin position="1"/>
        <end position="88"/>
    </location>
</feature>
<protein>
    <submittedName>
        <fullName evidence="2">Uncharacterized protein</fullName>
    </submittedName>
</protein>
<accession>A0A811N1H6</accession>
<dbReference type="AlphaFoldDB" id="A0A811N1H6"/>
<name>A0A811N1H6_9POAL</name>
<dbReference type="EMBL" id="CAJGYO010000003">
    <property type="protein sequence ID" value="CAD6216785.1"/>
    <property type="molecule type" value="Genomic_DNA"/>
</dbReference>
<feature type="compositionally biased region" description="Low complexity" evidence="1">
    <location>
        <begin position="172"/>
        <end position="186"/>
    </location>
</feature>
<feature type="region of interest" description="Disordered" evidence="1">
    <location>
        <begin position="172"/>
        <end position="211"/>
    </location>
</feature>
<evidence type="ECO:0000313" key="3">
    <source>
        <dbReference type="Proteomes" id="UP000604825"/>
    </source>
</evidence>
<reference evidence="2" key="1">
    <citation type="submission" date="2020-10" db="EMBL/GenBank/DDBJ databases">
        <authorList>
            <person name="Han B."/>
            <person name="Lu T."/>
            <person name="Zhao Q."/>
            <person name="Huang X."/>
            <person name="Zhao Y."/>
        </authorList>
    </citation>
    <scope>NUCLEOTIDE SEQUENCE</scope>
</reference>
<feature type="compositionally biased region" description="Polar residues" evidence="1">
    <location>
        <begin position="1"/>
        <end position="10"/>
    </location>
</feature>
<dbReference type="Proteomes" id="UP000604825">
    <property type="component" value="Unassembled WGS sequence"/>
</dbReference>
<comment type="caution">
    <text evidence="2">The sequence shown here is derived from an EMBL/GenBank/DDBJ whole genome shotgun (WGS) entry which is preliminary data.</text>
</comment>
<evidence type="ECO:0000256" key="1">
    <source>
        <dbReference type="SAM" id="MobiDB-lite"/>
    </source>
</evidence>